<organism evidence="1">
    <name type="scientific">marine sediment metagenome</name>
    <dbReference type="NCBI Taxonomy" id="412755"/>
    <lineage>
        <taxon>unclassified sequences</taxon>
        <taxon>metagenomes</taxon>
        <taxon>ecological metagenomes</taxon>
    </lineage>
</organism>
<name>A0A0F9HG92_9ZZZZ</name>
<dbReference type="AlphaFoldDB" id="A0A0F9HG92"/>
<proteinExistence type="predicted"/>
<evidence type="ECO:0000313" key="1">
    <source>
        <dbReference type="EMBL" id="KKM14127.1"/>
    </source>
</evidence>
<comment type="caution">
    <text evidence="1">The sequence shown here is derived from an EMBL/GenBank/DDBJ whole genome shotgun (WGS) entry which is preliminary data.</text>
</comment>
<gene>
    <name evidence="1" type="ORF">LCGC14_1709300</name>
</gene>
<dbReference type="EMBL" id="LAZR01015223">
    <property type="protein sequence ID" value="KKM14127.1"/>
    <property type="molecule type" value="Genomic_DNA"/>
</dbReference>
<protein>
    <submittedName>
        <fullName evidence="1">Uncharacterized protein</fullName>
    </submittedName>
</protein>
<sequence length="115" mass="13117">MKTYFYHGELPDSTRYTIAGVYEETEAVLKIGASVCSDKDQFHKALGRARAGGRALASRPSAMISLYYDKSFKLNYWKEDEGKVFIKLISIFLSGIGNKKMLLSKLYFDEKNKKE</sequence>
<accession>A0A0F9HG92</accession>
<reference evidence="1" key="1">
    <citation type="journal article" date="2015" name="Nature">
        <title>Complex archaea that bridge the gap between prokaryotes and eukaryotes.</title>
        <authorList>
            <person name="Spang A."/>
            <person name="Saw J.H."/>
            <person name="Jorgensen S.L."/>
            <person name="Zaremba-Niedzwiedzka K."/>
            <person name="Martijn J."/>
            <person name="Lind A.E."/>
            <person name="van Eijk R."/>
            <person name="Schleper C."/>
            <person name="Guy L."/>
            <person name="Ettema T.J."/>
        </authorList>
    </citation>
    <scope>NUCLEOTIDE SEQUENCE</scope>
</reference>